<evidence type="ECO:0000256" key="1">
    <source>
        <dbReference type="SAM" id="MobiDB-lite"/>
    </source>
</evidence>
<dbReference type="AlphaFoldDB" id="D3BKX1"/>
<organism evidence="3 4">
    <name type="scientific">Heterostelium pallidum (strain ATCC 26659 / Pp 5 / PN500)</name>
    <name type="common">Cellular slime mold</name>
    <name type="synonym">Polysphondylium pallidum</name>
    <dbReference type="NCBI Taxonomy" id="670386"/>
    <lineage>
        <taxon>Eukaryota</taxon>
        <taxon>Amoebozoa</taxon>
        <taxon>Evosea</taxon>
        <taxon>Eumycetozoa</taxon>
        <taxon>Dictyostelia</taxon>
        <taxon>Acytosteliales</taxon>
        <taxon>Acytosteliaceae</taxon>
        <taxon>Heterostelium</taxon>
    </lineage>
</organism>
<feature type="region of interest" description="Disordered" evidence="1">
    <location>
        <begin position="1"/>
        <end position="33"/>
    </location>
</feature>
<dbReference type="PANTHER" id="PTHR36127:SF5">
    <property type="entry name" value="COMM DOMAIN-CONTAINING PROTEIN"/>
    <property type="match status" value="1"/>
</dbReference>
<sequence length="380" mass="41799">MGGCFSKQSKKRVVDQQVSTNGGSNESLETKKKLNDDHKNNLNQVAINWKSNTVGIWKRTHDKLAIHTDVPRLGHKIDIVDKLHRRANLTFQSVTSITLNNLNAGESPTYINGALAGESTGEQLANRISSGSDGATNQQQSPNATGSTGSPSVATINNSDKFTSSTTLTSSGITTAQVLKKEEVVLQVLLSLAGLLDGPEKEQQIKEQYSDHIKGVGDISQQLLSLLTNVVLEQSRMMQLLKVCHQKIILPAYYFIKANLFEDMPFRDKRGSWRMKIVFEEDGTVTAVHSKRQQSTSGTEADPEFEFEWALSISFDHDMQISSLKVDVVDLIISKTLPQDKHQEIQQAFSTLQLATTASNSSGNSFKVSEPTPLNKIDAI</sequence>
<gene>
    <name evidence="3" type="ORF">PPL_09203</name>
</gene>
<dbReference type="InterPro" id="IPR056651">
    <property type="entry name" value="GlfB-like_C"/>
</dbReference>
<dbReference type="InParanoid" id="D3BKX1"/>
<feature type="compositionally biased region" description="Polar residues" evidence="1">
    <location>
        <begin position="16"/>
        <end position="27"/>
    </location>
</feature>
<evidence type="ECO:0000313" key="3">
    <source>
        <dbReference type="EMBL" id="EFA78551.1"/>
    </source>
</evidence>
<dbReference type="OMA" id="LKVCHQK"/>
<feature type="region of interest" description="Disordered" evidence="1">
    <location>
        <begin position="127"/>
        <end position="152"/>
    </location>
</feature>
<dbReference type="Pfam" id="PF24929">
    <property type="entry name" value="GlfB_C"/>
    <property type="match status" value="1"/>
</dbReference>
<dbReference type="STRING" id="670386.D3BKX1"/>
<evidence type="ECO:0000313" key="4">
    <source>
        <dbReference type="Proteomes" id="UP000001396"/>
    </source>
</evidence>
<dbReference type="Proteomes" id="UP000001396">
    <property type="component" value="Unassembled WGS sequence"/>
</dbReference>
<comment type="caution">
    <text evidence="3">The sequence shown here is derived from an EMBL/GenBank/DDBJ whole genome shotgun (WGS) entry which is preliminary data.</text>
</comment>
<dbReference type="GeneID" id="31364678"/>
<protein>
    <recommendedName>
        <fullName evidence="2">Ras guanine nucleotide exchange factor glfB-like C-terminal domain-containing protein</fullName>
    </recommendedName>
</protein>
<reference evidence="3 4" key="1">
    <citation type="journal article" date="2011" name="Genome Res.">
        <title>Phylogeny-wide analysis of social amoeba genomes highlights ancient origins for complex intercellular communication.</title>
        <authorList>
            <person name="Heidel A.J."/>
            <person name="Lawal H.M."/>
            <person name="Felder M."/>
            <person name="Schilde C."/>
            <person name="Helps N.R."/>
            <person name="Tunggal B."/>
            <person name="Rivero F."/>
            <person name="John U."/>
            <person name="Schleicher M."/>
            <person name="Eichinger L."/>
            <person name="Platzer M."/>
            <person name="Noegel A.A."/>
            <person name="Schaap P."/>
            <person name="Gloeckner G."/>
        </authorList>
    </citation>
    <scope>NUCLEOTIDE SEQUENCE [LARGE SCALE GENOMIC DNA]</scope>
    <source>
        <strain evidence="4">ATCC 26659 / Pp 5 / PN500</strain>
    </source>
</reference>
<evidence type="ECO:0000259" key="2">
    <source>
        <dbReference type="Pfam" id="PF24929"/>
    </source>
</evidence>
<name>D3BKX1_HETP5</name>
<dbReference type="PANTHER" id="PTHR36127">
    <property type="entry name" value="EXPRESSED PROTEIN"/>
    <property type="match status" value="1"/>
</dbReference>
<dbReference type="EMBL" id="ADBJ01000038">
    <property type="protein sequence ID" value="EFA78551.1"/>
    <property type="molecule type" value="Genomic_DNA"/>
</dbReference>
<feature type="domain" description="Ras guanine nucleotide exchange factor glfB-like C-terminal" evidence="2">
    <location>
        <begin position="163"/>
        <end position="349"/>
    </location>
</feature>
<accession>D3BKX1</accession>
<dbReference type="RefSeq" id="XP_020430675.1">
    <property type="nucleotide sequence ID" value="XM_020580000.1"/>
</dbReference>
<proteinExistence type="predicted"/>
<keyword evidence="4" id="KW-1185">Reference proteome</keyword>
<dbReference type="FunCoup" id="D3BKX1">
    <property type="interactions" value="424"/>
</dbReference>